<accession>A0A9P4NFS1</accession>
<dbReference type="Proteomes" id="UP000800235">
    <property type="component" value="Unassembled WGS sequence"/>
</dbReference>
<sequence>MTPSGFFPTSSAPLMAASEVTIGNEDFVSKFLRPPTEQELSTLSPAELAHVKFMQNAGIDKPDAHQVILDLSETDPQRALTLGNHIQNYNNIVNKVRNVQLRRHYEHAGLNLAHSLVQRTHDTVDLLTTTFTDTLNENMTPWALPLSKK</sequence>
<protein>
    <submittedName>
        <fullName evidence="1">Uncharacterized protein</fullName>
    </submittedName>
</protein>
<gene>
    <name evidence="1" type="ORF">EJ08DRAFT_702954</name>
</gene>
<dbReference type="EMBL" id="MU007123">
    <property type="protein sequence ID" value="KAF2418915.1"/>
    <property type="molecule type" value="Genomic_DNA"/>
</dbReference>
<name>A0A9P4NFS1_9PEZI</name>
<organism evidence="1 2">
    <name type="scientific">Tothia fuscella</name>
    <dbReference type="NCBI Taxonomy" id="1048955"/>
    <lineage>
        <taxon>Eukaryota</taxon>
        <taxon>Fungi</taxon>
        <taxon>Dikarya</taxon>
        <taxon>Ascomycota</taxon>
        <taxon>Pezizomycotina</taxon>
        <taxon>Dothideomycetes</taxon>
        <taxon>Pleosporomycetidae</taxon>
        <taxon>Venturiales</taxon>
        <taxon>Cylindrosympodiaceae</taxon>
        <taxon>Tothia</taxon>
    </lineage>
</organism>
<keyword evidence="2" id="KW-1185">Reference proteome</keyword>
<comment type="caution">
    <text evidence="1">The sequence shown here is derived from an EMBL/GenBank/DDBJ whole genome shotgun (WGS) entry which is preliminary data.</text>
</comment>
<reference evidence="1" key="1">
    <citation type="journal article" date="2020" name="Stud. Mycol.">
        <title>101 Dothideomycetes genomes: a test case for predicting lifestyles and emergence of pathogens.</title>
        <authorList>
            <person name="Haridas S."/>
            <person name="Albert R."/>
            <person name="Binder M."/>
            <person name="Bloem J."/>
            <person name="Labutti K."/>
            <person name="Salamov A."/>
            <person name="Andreopoulos B."/>
            <person name="Baker S."/>
            <person name="Barry K."/>
            <person name="Bills G."/>
            <person name="Bluhm B."/>
            <person name="Cannon C."/>
            <person name="Castanera R."/>
            <person name="Culley D."/>
            <person name="Daum C."/>
            <person name="Ezra D."/>
            <person name="Gonzalez J."/>
            <person name="Henrissat B."/>
            <person name="Kuo A."/>
            <person name="Liang C."/>
            <person name="Lipzen A."/>
            <person name="Lutzoni F."/>
            <person name="Magnuson J."/>
            <person name="Mondo S."/>
            <person name="Nolan M."/>
            <person name="Ohm R."/>
            <person name="Pangilinan J."/>
            <person name="Park H.-J."/>
            <person name="Ramirez L."/>
            <person name="Alfaro M."/>
            <person name="Sun H."/>
            <person name="Tritt A."/>
            <person name="Yoshinaga Y."/>
            <person name="Zwiers L.-H."/>
            <person name="Turgeon B."/>
            <person name="Goodwin S."/>
            <person name="Spatafora J."/>
            <person name="Crous P."/>
            <person name="Grigoriev I."/>
        </authorList>
    </citation>
    <scope>NUCLEOTIDE SEQUENCE</scope>
    <source>
        <strain evidence="1">CBS 130266</strain>
    </source>
</reference>
<evidence type="ECO:0000313" key="1">
    <source>
        <dbReference type="EMBL" id="KAF2418915.1"/>
    </source>
</evidence>
<evidence type="ECO:0000313" key="2">
    <source>
        <dbReference type="Proteomes" id="UP000800235"/>
    </source>
</evidence>
<dbReference type="AlphaFoldDB" id="A0A9P4NFS1"/>
<proteinExistence type="predicted"/>